<dbReference type="AlphaFoldDB" id="A0A410W6P6"/>
<evidence type="ECO:0000256" key="1">
    <source>
        <dbReference type="SAM" id="MobiDB-lite"/>
    </source>
</evidence>
<sequence>MALHDGVVGLPRSADEPGCGGVALNLDVQKGTAGKQRIKQFYTPATSSVLNGDGTTNLPGSHPDGRSQFVEYSRRVVELELAIHDRLSLCPMPDAEWAAYALDQNINDTGILLDQTLADAAVALDDQNRSVTFARARELTGLENPNSPIQLKEWLTTHGCHIDSLAKTDVEAALDSATGKIEEVLELRGDLAKSSVKKHQAVYKLAGADGRARGLIQFYGAGTHRQVRRTPRPSPKPAPKLPA</sequence>
<organism evidence="2 3">
    <name type="scientific">Corynebacterium pelargi</name>
    <dbReference type="NCBI Taxonomy" id="1471400"/>
    <lineage>
        <taxon>Bacteria</taxon>
        <taxon>Bacillati</taxon>
        <taxon>Actinomycetota</taxon>
        <taxon>Actinomycetes</taxon>
        <taxon>Mycobacteriales</taxon>
        <taxon>Corynebacteriaceae</taxon>
        <taxon>Corynebacterium</taxon>
    </lineage>
</organism>
<keyword evidence="3" id="KW-1185">Reference proteome</keyword>
<gene>
    <name evidence="2" type="ORF">CPELA_02000</name>
</gene>
<feature type="compositionally biased region" description="Pro residues" evidence="1">
    <location>
        <begin position="232"/>
        <end position="243"/>
    </location>
</feature>
<name>A0A410W6P6_9CORY</name>
<feature type="region of interest" description="Disordered" evidence="1">
    <location>
        <begin position="221"/>
        <end position="243"/>
    </location>
</feature>
<dbReference type="EMBL" id="CP035299">
    <property type="protein sequence ID" value="QAU51698.1"/>
    <property type="molecule type" value="Genomic_DNA"/>
</dbReference>
<evidence type="ECO:0000313" key="3">
    <source>
        <dbReference type="Proteomes" id="UP000288929"/>
    </source>
</evidence>
<proteinExistence type="predicted"/>
<protein>
    <submittedName>
        <fullName evidence="2">Uncharacterized protein</fullName>
    </submittedName>
</protein>
<evidence type="ECO:0000313" key="2">
    <source>
        <dbReference type="EMBL" id="QAU51698.1"/>
    </source>
</evidence>
<dbReference type="KEGG" id="cpeg:CPELA_02000"/>
<reference evidence="2 3" key="1">
    <citation type="submission" date="2019-01" db="EMBL/GenBank/DDBJ databases">
        <authorList>
            <person name="Ruckert C."/>
            <person name="Busche T."/>
            <person name="Kalinowski J."/>
        </authorList>
    </citation>
    <scope>NUCLEOTIDE SEQUENCE [LARGE SCALE GENOMIC DNA]</scope>
    <source>
        <strain evidence="2 3">136/3</strain>
    </source>
</reference>
<accession>A0A410W6P6</accession>
<dbReference type="InterPro" id="IPR043502">
    <property type="entry name" value="DNA/RNA_pol_sf"/>
</dbReference>
<dbReference type="SUPFAM" id="SSF56672">
    <property type="entry name" value="DNA/RNA polymerases"/>
    <property type="match status" value="1"/>
</dbReference>
<dbReference type="Proteomes" id="UP000288929">
    <property type="component" value="Chromosome"/>
</dbReference>